<accession>A0A4Q9FPJ9</accession>
<feature type="transmembrane region" description="Helical" evidence="1">
    <location>
        <begin position="26"/>
        <end position="50"/>
    </location>
</feature>
<keyword evidence="3" id="KW-1185">Reference proteome</keyword>
<dbReference type="OrthoDB" id="1445921at2"/>
<dbReference type="Proteomes" id="UP000292372">
    <property type="component" value="Unassembled WGS sequence"/>
</dbReference>
<organism evidence="2 3">
    <name type="scientific">Hyunsoonleella pacifica</name>
    <dbReference type="NCBI Taxonomy" id="1080224"/>
    <lineage>
        <taxon>Bacteria</taxon>
        <taxon>Pseudomonadati</taxon>
        <taxon>Bacteroidota</taxon>
        <taxon>Flavobacteriia</taxon>
        <taxon>Flavobacteriales</taxon>
        <taxon>Flavobacteriaceae</taxon>
    </lineage>
</organism>
<evidence type="ECO:0000313" key="3">
    <source>
        <dbReference type="Proteomes" id="UP000292372"/>
    </source>
</evidence>
<protein>
    <submittedName>
        <fullName evidence="2">Uncharacterized protein</fullName>
    </submittedName>
</protein>
<keyword evidence="1" id="KW-0472">Membrane</keyword>
<dbReference type="EMBL" id="SIRS01000003">
    <property type="protein sequence ID" value="TBN16362.1"/>
    <property type="molecule type" value="Genomic_DNA"/>
</dbReference>
<gene>
    <name evidence="2" type="ORF">EYD46_06875</name>
</gene>
<feature type="transmembrane region" description="Helical" evidence="1">
    <location>
        <begin position="101"/>
        <end position="121"/>
    </location>
</feature>
<evidence type="ECO:0000313" key="2">
    <source>
        <dbReference type="EMBL" id="TBN16362.1"/>
    </source>
</evidence>
<keyword evidence="1" id="KW-1133">Transmembrane helix</keyword>
<keyword evidence="1" id="KW-0812">Transmembrane</keyword>
<name>A0A4Q9FPJ9_9FLAO</name>
<reference evidence="2 3" key="1">
    <citation type="journal article" date="2015" name="Int. J. Syst. Evol. Microbiol.">
        <title>Hyunsoonleella pacifica sp. nov., isolated from seawater of South Pacific Gyre.</title>
        <authorList>
            <person name="Gao X."/>
            <person name="Zhang Z."/>
            <person name="Dai X."/>
            <person name="Zhang X.H."/>
        </authorList>
    </citation>
    <scope>NUCLEOTIDE SEQUENCE [LARGE SCALE GENOMIC DNA]</scope>
    <source>
        <strain evidence="2 3">SW033</strain>
    </source>
</reference>
<feature type="transmembrane region" description="Helical" evidence="1">
    <location>
        <begin position="62"/>
        <end position="80"/>
    </location>
</feature>
<comment type="caution">
    <text evidence="2">The sequence shown here is derived from an EMBL/GenBank/DDBJ whole genome shotgun (WGS) entry which is preliminary data.</text>
</comment>
<dbReference type="AlphaFoldDB" id="A0A4Q9FPJ9"/>
<dbReference type="RefSeq" id="WP_130936345.1">
    <property type="nucleotide sequence ID" value="NZ_BMEE01000002.1"/>
</dbReference>
<evidence type="ECO:0000256" key="1">
    <source>
        <dbReference type="SAM" id="Phobius"/>
    </source>
</evidence>
<proteinExistence type="predicted"/>
<sequence>MSIFDRFFFILFQYYKKKNGKKAIRFATLYVSILQCSFLLLLGVFFAGFFKQMHVDTMSASKAWTLFILISVALFFKNWMQYSGKKRNMLNAKRLQQKKQAYSIGLLFILPFIVLGLAYVLSHAI</sequence>